<dbReference type="InterPro" id="IPR058247">
    <property type="entry name" value="DUF1453"/>
</dbReference>
<keyword evidence="1" id="KW-1133">Transmembrane helix</keyword>
<comment type="caution">
    <text evidence="2">The sequence shown here is derived from an EMBL/GenBank/DDBJ whole genome shotgun (WGS) entry which is preliminary data.</text>
</comment>
<name>A0ABQ1GBF3_9SPHN</name>
<feature type="transmembrane region" description="Helical" evidence="1">
    <location>
        <begin position="128"/>
        <end position="148"/>
    </location>
</feature>
<feature type="transmembrane region" description="Helical" evidence="1">
    <location>
        <begin position="42"/>
        <end position="59"/>
    </location>
</feature>
<gene>
    <name evidence="2" type="ORF">GCM10011395_08370</name>
</gene>
<accession>A0ABQ1GBF3</accession>
<protein>
    <recommendedName>
        <fullName evidence="4">DUF1453 domain-containing protein</fullName>
    </recommendedName>
</protein>
<keyword evidence="1" id="KW-0472">Membrane</keyword>
<dbReference type="Pfam" id="PF07301">
    <property type="entry name" value="DUF1453"/>
    <property type="match status" value="1"/>
</dbReference>
<organism evidence="2 3">
    <name type="scientific">Sphingomonas psychrolutea</name>
    <dbReference type="NCBI Taxonomy" id="1259676"/>
    <lineage>
        <taxon>Bacteria</taxon>
        <taxon>Pseudomonadati</taxon>
        <taxon>Pseudomonadota</taxon>
        <taxon>Alphaproteobacteria</taxon>
        <taxon>Sphingomonadales</taxon>
        <taxon>Sphingomonadaceae</taxon>
        <taxon>Sphingomonas</taxon>
    </lineage>
</organism>
<evidence type="ECO:0000256" key="1">
    <source>
        <dbReference type="SAM" id="Phobius"/>
    </source>
</evidence>
<dbReference type="EMBL" id="BMDW01000004">
    <property type="protein sequence ID" value="GGA40431.1"/>
    <property type="molecule type" value="Genomic_DNA"/>
</dbReference>
<proteinExistence type="predicted"/>
<evidence type="ECO:0008006" key="4">
    <source>
        <dbReference type="Google" id="ProtNLM"/>
    </source>
</evidence>
<dbReference type="RefSeq" id="WP_188445618.1">
    <property type="nucleotide sequence ID" value="NZ_BMDW01000004.1"/>
</dbReference>
<feature type="transmembrane region" description="Helical" evidence="1">
    <location>
        <begin position="12"/>
        <end position="30"/>
    </location>
</feature>
<sequence length="168" mass="18372">MHEQVALPHGWLQILLPLVIFGVIMAIRAPRLMRLRPLNVDRLWIVPAIYCGVVALIFVQRPPSVTGWGIAALGLLAGAALGWQRGKTMRIERDPATGQLMQKGSIWAIAFIAVLFALKTISQNEGGALHLDVTLLIDGLAALSLGVFSAQRLEMYLRATRLMKSAQV</sequence>
<feature type="transmembrane region" description="Helical" evidence="1">
    <location>
        <begin position="104"/>
        <end position="122"/>
    </location>
</feature>
<feature type="transmembrane region" description="Helical" evidence="1">
    <location>
        <begin position="65"/>
        <end position="83"/>
    </location>
</feature>
<dbReference type="Proteomes" id="UP000618591">
    <property type="component" value="Unassembled WGS sequence"/>
</dbReference>
<keyword evidence="1" id="KW-0812">Transmembrane</keyword>
<evidence type="ECO:0000313" key="2">
    <source>
        <dbReference type="EMBL" id="GGA40431.1"/>
    </source>
</evidence>
<reference evidence="3" key="1">
    <citation type="journal article" date="2019" name="Int. J. Syst. Evol. Microbiol.">
        <title>The Global Catalogue of Microorganisms (GCM) 10K type strain sequencing project: providing services to taxonomists for standard genome sequencing and annotation.</title>
        <authorList>
            <consortium name="The Broad Institute Genomics Platform"/>
            <consortium name="The Broad Institute Genome Sequencing Center for Infectious Disease"/>
            <person name="Wu L."/>
            <person name="Ma J."/>
        </authorList>
    </citation>
    <scope>NUCLEOTIDE SEQUENCE [LARGE SCALE GENOMIC DNA]</scope>
    <source>
        <strain evidence="3">CGMCC 1.10106</strain>
    </source>
</reference>
<keyword evidence="3" id="KW-1185">Reference proteome</keyword>
<evidence type="ECO:0000313" key="3">
    <source>
        <dbReference type="Proteomes" id="UP000618591"/>
    </source>
</evidence>